<dbReference type="RefSeq" id="WP_388111219.1">
    <property type="nucleotide sequence ID" value="NZ_JBIAHM010000011.1"/>
</dbReference>
<accession>A0ABW6M9K2</accession>
<feature type="region of interest" description="Disordered" evidence="1">
    <location>
        <begin position="1"/>
        <end position="38"/>
    </location>
</feature>
<evidence type="ECO:0000313" key="2">
    <source>
        <dbReference type="EMBL" id="MFE9602792.1"/>
    </source>
</evidence>
<dbReference type="Proteomes" id="UP001601303">
    <property type="component" value="Unassembled WGS sequence"/>
</dbReference>
<gene>
    <name evidence="2" type="ORF">ACFYNQ_30050</name>
</gene>
<organism evidence="2 3">
    <name type="scientific">Streptomyces hokutonensis</name>
    <dbReference type="NCBI Taxonomy" id="1306990"/>
    <lineage>
        <taxon>Bacteria</taxon>
        <taxon>Bacillati</taxon>
        <taxon>Actinomycetota</taxon>
        <taxon>Actinomycetes</taxon>
        <taxon>Kitasatosporales</taxon>
        <taxon>Streptomycetaceae</taxon>
        <taxon>Streptomyces</taxon>
    </lineage>
</organism>
<name>A0ABW6M9K2_9ACTN</name>
<sequence length="62" mass="6778">MGIALPRDVHQQAPGRPTAAGGQDHHHPARLVDDRPAGQHATELIELGTQRHDILARRALLH</sequence>
<feature type="compositionally biased region" description="Basic and acidic residues" evidence="1">
    <location>
        <begin position="23"/>
        <end position="37"/>
    </location>
</feature>
<protein>
    <submittedName>
        <fullName evidence="2">Uncharacterized protein</fullName>
    </submittedName>
</protein>
<keyword evidence="3" id="KW-1185">Reference proteome</keyword>
<proteinExistence type="predicted"/>
<evidence type="ECO:0000313" key="3">
    <source>
        <dbReference type="Proteomes" id="UP001601303"/>
    </source>
</evidence>
<comment type="caution">
    <text evidence="2">The sequence shown here is derived from an EMBL/GenBank/DDBJ whole genome shotgun (WGS) entry which is preliminary data.</text>
</comment>
<dbReference type="EMBL" id="JBIAHM010000011">
    <property type="protein sequence ID" value="MFE9602792.1"/>
    <property type="molecule type" value="Genomic_DNA"/>
</dbReference>
<evidence type="ECO:0000256" key="1">
    <source>
        <dbReference type="SAM" id="MobiDB-lite"/>
    </source>
</evidence>
<reference evidence="2 3" key="1">
    <citation type="submission" date="2024-10" db="EMBL/GenBank/DDBJ databases">
        <title>The Natural Products Discovery Center: Release of the First 8490 Sequenced Strains for Exploring Actinobacteria Biosynthetic Diversity.</title>
        <authorList>
            <person name="Kalkreuter E."/>
            <person name="Kautsar S.A."/>
            <person name="Yang D."/>
            <person name="Bader C.D."/>
            <person name="Teijaro C.N."/>
            <person name="Fluegel L."/>
            <person name="Davis C.M."/>
            <person name="Simpson J.R."/>
            <person name="Lauterbach L."/>
            <person name="Steele A.D."/>
            <person name="Gui C."/>
            <person name="Meng S."/>
            <person name="Li G."/>
            <person name="Viehrig K."/>
            <person name="Ye F."/>
            <person name="Su P."/>
            <person name="Kiefer A.F."/>
            <person name="Nichols A."/>
            <person name="Cepeda A.J."/>
            <person name="Yan W."/>
            <person name="Fan B."/>
            <person name="Jiang Y."/>
            <person name="Adhikari A."/>
            <person name="Zheng C.-J."/>
            <person name="Schuster L."/>
            <person name="Cowan T.M."/>
            <person name="Smanski M.J."/>
            <person name="Chevrette M.G."/>
            <person name="De Carvalho L.P.S."/>
            <person name="Shen B."/>
        </authorList>
    </citation>
    <scope>NUCLEOTIDE SEQUENCE [LARGE SCALE GENOMIC DNA]</scope>
    <source>
        <strain evidence="2 3">NPDC006488</strain>
    </source>
</reference>